<dbReference type="AlphaFoldDB" id="A0AAV4NCY7"/>
<evidence type="ECO:0000313" key="1">
    <source>
        <dbReference type="EMBL" id="GIX81753.1"/>
    </source>
</evidence>
<organism evidence="1 2">
    <name type="scientific">Caerostris darwini</name>
    <dbReference type="NCBI Taxonomy" id="1538125"/>
    <lineage>
        <taxon>Eukaryota</taxon>
        <taxon>Metazoa</taxon>
        <taxon>Ecdysozoa</taxon>
        <taxon>Arthropoda</taxon>
        <taxon>Chelicerata</taxon>
        <taxon>Arachnida</taxon>
        <taxon>Araneae</taxon>
        <taxon>Araneomorphae</taxon>
        <taxon>Entelegynae</taxon>
        <taxon>Araneoidea</taxon>
        <taxon>Araneidae</taxon>
        <taxon>Caerostris</taxon>
    </lineage>
</organism>
<comment type="caution">
    <text evidence="1">The sequence shown here is derived from an EMBL/GenBank/DDBJ whole genome shotgun (WGS) entry which is preliminary data.</text>
</comment>
<evidence type="ECO:0000313" key="2">
    <source>
        <dbReference type="Proteomes" id="UP001054837"/>
    </source>
</evidence>
<dbReference type="Proteomes" id="UP001054837">
    <property type="component" value="Unassembled WGS sequence"/>
</dbReference>
<keyword evidence="2" id="KW-1185">Reference proteome</keyword>
<reference evidence="1 2" key="1">
    <citation type="submission" date="2021-06" db="EMBL/GenBank/DDBJ databases">
        <title>Caerostris darwini draft genome.</title>
        <authorList>
            <person name="Kono N."/>
            <person name="Arakawa K."/>
        </authorList>
    </citation>
    <scope>NUCLEOTIDE SEQUENCE [LARGE SCALE GENOMIC DNA]</scope>
</reference>
<proteinExistence type="predicted"/>
<dbReference type="EMBL" id="BPLQ01001437">
    <property type="protein sequence ID" value="GIX81753.1"/>
    <property type="molecule type" value="Genomic_DNA"/>
</dbReference>
<protein>
    <submittedName>
        <fullName evidence="1">Uncharacterized protein</fullName>
    </submittedName>
</protein>
<name>A0AAV4NCY7_9ARAC</name>
<gene>
    <name evidence="1" type="ORF">CDAR_256381</name>
</gene>
<accession>A0AAV4NCY7</accession>
<sequence length="103" mass="12036">MTFKSKETEKKGVKRKFFLFLFFERLELLSHFERERQRVHRPRIRPLNYISKQEPRGISSAPCSDVLLNRQPLPIAPLVGGCIISGTIWDVFNNTENASAERF</sequence>